<accession>A0A4Y2UTH1</accession>
<dbReference type="EMBL" id="BGPR01038862">
    <property type="protein sequence ID" value="GBO14747.1"/>
    <property type="molecule type" value="Genomic_DNA"/>
</dbReference>
<protein>
    <submittedName>
        <fullName evidence="2">Uncharacterized protein</fullName>
    </submittedName>
</protein>
<organism evidence="2 3">
    <name type="scientific">Araneus ventricosus</name>
    <name type="common">Orbweaver spider</name>
    <name type="synonym">Epeira ventricosa</name>
    <dbReference type="NCBI Taxonomy" id="182803"/>
    <lineage>
        <taxon>Eukaryota</taxon>
        <taxon>Metazoa</taxon>
        <taxon>Ecdysozoa</taxon>
        <taxon>Arthropoda</taxon>
        <taxon>Chelicerata</taxon>
        <taxon>Arachnida</taxon>
        <taxon>Araneae</taxon>
        <taxon>Araneomorphae</taxon>
        <taxon>Entelegynae</taxon>
        <taxon>Araneoidea</taxon>
        <taxon>Araneidae</taxon>
        <taxon>Araneus</taxon>
    </lineage>
</organism>
<evidence type="ECO:0000313" key="2">
    <source>
        <dbReference type="EMBL" id="GBO14747.1"/>
    </source>
</evidence>
<dbReference type="AlphaFoldDB" id="A0A4Y2UTH1"/>
<dbReference type="Proteomes" id="UP000499080">
    <property type="component" value="Unassembled WGS sequence"/>
</dbReference>
<feature type="region of interest" description="Disordered" evidence="1">
    <location>
        <begin position="89"/>
        <end position="108"/>
    </location>
</feature>
<evidence type="ECO:0000256" key="1">
    <source>
        <dbReference type="SAM" id="MobiDB-lite"/>
    </source>
</evidence>
<reference evidence="2 3" key="1">
    <citation type="journal article" date="2019" name="Sci. Rep.">
        <title>Orb-weaving spider Araneus ventricosus genome elucidates the spidroin gene catalogue.</title>
        <authorList>
            <person name="Kono N."/>
            <person name="Nakamura H."/>
            <person name="Ohtoshi R."/>
            <person name="Moran D.A.P."/>
            <person name="Shinohara A."/>
            <person name="Yoshida Y."/>
            <person name="Fujiwara M."/>
            <person name="Mori M."/>
            <person name="Tomita M."/>
            <person name="Arakawa K."/>
        </authorList>
    </citation>
    <scope>NUCLEOTIDE SEQUENCE [LARGE SCALE GENOMIC DNA]</scope>
</reference>
<proteinExistence type="predicted"/>
<evidence type="ECO:0000313" key="3">
    <source>
        <dbReference type="Proteomes" id="UP000499080"/>
    </source>
</evidence>
<keyword evidence="3" id="KW-1185">Reference proteome</keyword>
<comment type="caution">
    <text evidence="2">The sequence shown here is derived from an EMBL/GenBank/DDBJ whole genome shotgun (WGS) entry which is preliminary data.</text>
</comment>
<name>A0A4Y2UTH1_ARAVE</name>
<gene>
    <name evidence="2" type="ORF">AVEN_132498_1</name>
</gene>
<sequence>MFGTLFQAQLVLPNSTVPLQLKDIEGKGRESLRSVTTHARRRNSVLERSSVPLYFKLLSPLGIIFGREKVGGAAVPQSLCTSRPWSRSEATRGLFSDGPGNFEQRSDDENGMTLHYATSCIFTLIWHMKPPAIQLEDQSVL</sequence>
<feature type="non-terminal residue" evidence="2">
    <location>
        <position position="141"/>
    </location>
</feature>